<name>A0A385EK60_BACPU</name>
<reference evidence="1" key="1">
    <citation type="submission" date="2018-06" db="EMBL/GenBank/DDBJ databases">
        <title>Plasmid diversity in Bacillus pumilus.</title>
        <authorList>
            <person name="Evdokimova O.V."/>
            <person name="Valentovich L.N."/>
        </authorList>
    </citation>
    <scope>NUCLEOTIDE SEQUENCE</scope>
    <source>
        <strain evidence="1">MRL1</strain>
        <plasmid evidence="1">pBP-MRL1</plasmid>
    </source>
</reference>
<proteinExistence type="predicted"/>
<evidence type="ECO:0000313" key="1">
    <source>
        <dbReference type="EMBL" id="AXQ85647.1"/>
    </source>
</evidence>
<geneLocation type="plasmid" evidence="1">
    <name>pBP-MRL1</name>
</geneLocation>
<dbReference type="EMBL" id="MH522715">
    <property type="protein sequence ID" value="AXQ85647.1"/>
    <property type="molecule type" value="Genomic_DNA"/>
</dbReference>
<dbReference type="AlphaFoldDB" id="A0A385EK60"/>
<sequence>MFIKRGEIMSKTSERWSLKNLLIYIVLFVVIYLTVILVKFLTGTDINWLSTFLFMFGISAIYLILRNTKKK</sequence>
<protein>
    <submittedName>
        <fullName evidence="1">Uncharacterized protein</fullName>
    </submittedName>
</protein>
<accession>A0A385EK60</accession>
<organism evidence="1">
    <name type="scientific">Bacillus pumilus</name>
    <name type="common">Bacillus mesentericus</name>
    <dbReference type="NCBI Taxonomy" id="1408"/>
    <lineage>
        <taxon>Bacteria</taxon>
        <taxon>Bacillati</taxon>
        <taxon>Bacillota</taxon>
        <taxon>Bacilli</taxon>
        <taxon>Bacillales</taxon>
        <taxon>Bacillaceae</taxon>
        <taxon>Bacillus</taxon>
    </lineage>
</organism>
<keyword evidence="1" id="KW-0614">Plasmid</keyword>